<reference evidence="3" key="1">
    <citation type="submission" date="2022-10" db="EMBL/GenBank/DDBJ databases">
        <title>Genome assembly of Pristionchus species.</title>
        <authorList>
            <person name="Yoshida K."/>
            <person name="Sommer R.J."/>
        </authorList>
    </citation>
    <scope>NUCLEOTIDE SEQUENCE [LARGE SCALE GENOMIC DNA]</scope>
    <source>
        <strain evidence="3">RS5460</strain>
    </source>
</reference>
<comment type="caution">
    <text evidence="2">The sequence shown here is derived from an EMBL/GenBank/DDBJ whole genome shotgun (WGS) entry which is preliminary data.</text>
</comment>
<protein>
    <recommendedName>
        <fullName evidence="4">G protein-coupled receptor</fullName>
    </recommendedName>
</protein>
<evidence type="ECO:0000256" key="1">
    <source>
        <dbReference type="SAM" id="Phobius"/>
    </source>
</evidence>
<dbReference type="EMBL" id="BTRK01000003">
    <property type="protein sequence ID" value="GMR40319.1"/>
    <property type="molecule type" value="Genomic_DNA"/>
</dbReference>
<evidence type="ECO:0008006" key="4">
    <source>
        <dbReference type="Google" id="ProtNLM"/>
    </source>
</evidence>
<keyword evidence="1" id="KW-1133">Transmembrane helix</keyword>
<keyword evidence="1" id="KW-0472">Membrane</keyword>
<proteinExistence type="predicted"/>
<feature type="non-terminal residue" evidence="2">
    <location>
        <position position="94"/>
    </location>
</feature>
<evidence type="ECO:0000313" key="2">
    <source>
        <dbReference type="EMBL" id="GMR40319.1"/>
    </source>
</evidence>
<feature type="transmembrane region" description="Helical" evidence="1">
    <location>
        <begin position="37"/>
        <end position="59"/>
    </location>
</feature>
<dbReference type="AlphaFoldDB" id="A0AAN4ZJ47"/>
<feature type="non-terminal residue" evidence="2">
    <location>
        <position position="1"/>
    </location>
</feature>
<gene>
    <name evidence="2" type="ORF">PMAYCL1PPCAC_10514</name>
</gene>
<organism evidence="2 3">
    <name type="scientific">Pristionchus mayeri</name>
    <dbReference type="NCBI Taxonomy" id="1317129"/>
    <lineage>
        <taxon>Eukaryota</taxon>
        <taxon>Metazoa</taxon>
        <taxon>Ecdysozoa</taxon>
        <taxon>Nematoda</taxon>
        <taxon>Chromadorea</taxon>
        <taxon>Rhabditida</taxon>
        <taxon>Rhabditina</taxon>
        <taxon>Diplogasteromorpha</taxon>
        <taxon>Diplogasteroidea</taxon>
        <taxon>Neodiplogasteridae</taxon>
        <taxon>Pristionchus</taxon>
    </lineage>
</organism>
<dbReference type="Proteomes" id="UP001328107">
    <property type="component" value="Unassembled WGS sequence"/>
</dbReference>
<accession>A0AAN4ZJ47</accession>
<sequence>QALMHTMIGALAPTYMALFTYRHQLIVPAGSRLKFSATAQISALTMLAIPVGLFGFSNYRLYESIFAMKNSTMLLEKLSSDWDKDVIKRIECII</sequence>
<evidence type="ECO:0000313" key="3">
    <source>
        <dbReference type="Proteomes" id="UP001328107"/>
    </source>
</evidence>
<name>A0AAN4ZJ47_9BILA</name>
<keyword evidence="3" id="KW-1185">Reference proteome</keyword>
<keyword evidence="1" id="KW-0812">Transmembrane</keyword>